<dbReference type="SUPFAM" id="SSF54862">
    <property type="entry name" value="4Fe-4S ferredoxins"/>
    <property type="match status" value="1"/>
</dbReference>
<dbReference type="PROSITE" id="PS00198">
    <property type="entry name" value="4FE4S_FER_1"/>
    <property type="match status" value="1"/>
</dbReference>
<comment type="caution">
    <text evidence="2">The sequence shown here is derived from an EMBL/GenBank/DDBJ whole genome shotgun (WGS) entry which is preliminary data.</text>
</comment>
<organism evidence="2">
    <name type="scientific">mine drainage metagenome</name>
    <dbReference type="NCBI Taxonomy" id="410659"/>
    <lineage>
        <taxon>unclassified sequences</taxon>
        <taxon>metagenomes</taxon>
        <taxon>ecological metagenomes</taxon>
    </lineage>
</organism>
<feature type="domain" description="4Fe-4S ferredoxin-type" evidence="1">
    <location>
        <begin position="309"/>
        <end position="338"/>
    </location>
</feature>
<dbReference type="PROSITE" id="PS51379">
    <property type="entry name" value="4FE4S_FER_2"/>
    <property type="match status" value="2"/>
</dbReference>
<dbReference type="Gene3D" id="3.30.70.20">
    <property type="match status" value="2"/>
</dbReference>
<dbReference type="AlphaFoldDB" id="T0YGM5"/>
<name>T0YGM5_9ZZZZ</name>
<feature type="domain" description="4Fe-4S ferredoxin-type" evidence="1">
    <location>
        <begin position="242"/>
        <end position="271"/>
    </location>
</feature>
<proteinExistence type="predicted"/>
<protein>
    <submittedName>
        <fullName evidence="2">FAD-dependent pyridine nucleotide-disulfide oxidoreductase</fullName>
    </submittedName>
</protein>
<reference evidence="2" key="2">
    <citation type="journal article" date="2014" name="ISME J.">
        <title>Microbial stratification in low pH oxic and suboxic macroscopic growths along an acid mine drainage.</title>
        <authorList>
            <person name="Mendez-Garcia C."/>
            <person name="Mesa V."/>
            <person name="Sprenger R.R."/>
            <person name="Richter M."/>
            <person name="Diez M.S."/>
            <person name="Solano J."/>
            <person name="Bargiela R."/>
            <person name="Golyshina O.V."/>
            <person name="Manteca A."/>
            <person name="Ramos J.L."/>
            <person name="Gallego J.R."/>
            <person name="Llorente I."/>
            <person name="Martins Dos Santos V.A."/>
            <person name="Jensen O.N."/>
            <person name="Pelaez A.I."/>
            <person name="Sanchez J."/>
            <person name="Ferrer M."/>
        </authorList>
    </citation>
    <scope>NUCLEOTIDE SEQUENCE</scope>
</reference>
<dbReference type="SUPFAM" id="SSF51905">
    <property type="entry name" value="FAD/NAD(P)-binding domain"/>
    <property type="match status" value="1"/>
</dbReference>
<feature type="non-terminal residue" evidence="2">
    <location>
        <position position="1"/>
    </location>
</feature>
<dbReference type="Pfam" id="PF12838">
    <property type="entry name" value="Fer4_7"/>
    <property type="match status" value="1"/>
</dbReference>
<sequence length="347" mass="37547">CRTAVRLPGVESVSVIALEDWAEMPADDAEIEDAVDEGVHFLPRKGTRRIVGSSSVEGIEVVGVKSVFDDQGRFSPVYNEEDLIVVPVDSVVLAIGQSIDTAFISGEHDSIIGRNGVIRANMSDMSTGIPGVFAAGDVVTGPRIFIEAIAAGQSAAASVHRYLSQKETPKTIFGVSTAIEHRGAPTPVWPVDCNVDGYYTIPRQNPQLLKPEFRRTNFELAELSFTEEEARSQASRCLTCHVNPIFVGDKCIMCGGCVDVCPEFALKMIPLSEVDLDIPKSADVLSGFIGVEKARLGETEVLQELGRSTAMIWDGARCIRCGLCAKRCPTGAITMEYLEIKQEVTHT</sequence>
<dbReference type="EMBL" id="AUZX01014849">
    <property type="protein sequence ID" value="EQD30992.1"/>
    <property type="molecule type" value="Genomic_DNA"/>
</dbReference>
<reference evidence="2" key="1">
    <citation type="submission" date="2013-08" db="EMBL/GenBank/DDBJ databases">
        <authorList>
            <person name="Mendez C."/>
            <person name="Richter M."/>
            <person name="Ferrer M."/>
            <person name="Sanchez J."/>
        </authorList>
    </citation>
    <scope>NUCLEOTIDE SEQUENCE</scope>
</reference>
<dbReference type="PANTHER" id="PTHR42783">
    <property type="entry name" value="GLUTAMATE SYNTHASE [NADPH] SMALL CHAIN"/>
    <property type="match status" value="1"/>
</dbReference>
<dbReference type="GO" id="GO:0016491">
    <property type="term" value="F:oxidoreductase activity"/>
    <property type="evidence" value="ECO:0007669"/>
    <property type="project" value="InterPro"/>
</dbReference>
<dbReference type="PANTHER" id="PTHR42783:SF3">
    <property type="entry name" value="GLUTAMATE SYNTHASE [NADPH] SMALL CHAIN-RELATED"/>
    <property type="match status" value="1"/>
</dbReference>
<evidence type="ECO:0000313" key="2">
    <source>
        <dbReference type="EMBL" id="EQD30992.1"/>
    </source>
</evidence>
<dbReference type="InterPro" id="IPR023753">
    <property type="entry name" value="FAD/NAD-binding_dom"/>
</dbReference>
<dbReference type="InterPro" id="IPR017896">
    <property type="entry name" value="4Fe4S_Fe-S-bd"/>
</dbReference>
<dbReference type="InterPro" id="IPR036188">
    <property type="entry name" value="FAD/NAD-bd_sf"/>
</dbReference>
<dbReference type="Pfam" id="PF07992">
    <property type="entry name" value="Pyr_redox_2"/>
    <property type="match status" value="1"/>
</dbReference>
<evidence type="ECO:0000259" key="1">
    <source>
        <dbReference type="PROSITE" id="PS51379"/>
    </source>
</evidence>
<dbReference type="InterPro" id="IPR017900">
    <property type="entry name" value="4Fe4S_Fe_S_CS"/>
</dbReference>
<dbReference type="Gene3D" id="3.50.50.60">
    <property type="entry name" value="FAD/NAD(P)-binding domain"/>
    <property type="match status" value="1"/>
</dbReference>
<accession>T0YGM5</accession>
<gene>
    <name evidence="2" type="ORF">B1A_20130</name>
</gene>